<sequence>MLSLTALAVLGFAGYRATRVVTGDSITDPLRERLIDWHGAKPESTAREAVLTLATCTYCAGWWLSGLVLAAYLLASGAWHTAPVLVHGVEWLGVAGVQALLSRAETALDERAG</sequence>
<dbReference type="InterPro" id="IPR010773">
    <property type="entry name" value="Mycophage_PG1_Gp7"/>
</dbReference>
<protein>
    <submittedName>
        <fullName evidence="1">DUF1360 domain-containing protein</fullName>
    </submittedName>
</protein>
<reference evidence="1 2" key="1">
    <citation type="submission" date="2024-06" db="EMBL/GenBank/DDBJ databases">
        <title>The Natural Products Discovery Center: Release of the First 8490 Sequenced Strains for Exploring Actinobacteria Biosynthetic Diversity.</title>
        <authorList>
            <person name="Kalkreuter E."/>
            <person name="Kautsar S.A."/>
            <person name="Yang D."/>
            <person name="Bader C.D."/>
            <person name="Teijaro C.N."/>
            <person name="Fluegel L."/>
            <person name="Davis C.M."/>
            <person name="Simpson J.R."/>
            <person name="Lauterbach L."/>
            <person name="Steele A.D."/>
            <person name="Gui C."/>
            <person name="Meng S."/>
            <person name="Li G."/>
            <person name="Viehrig K."/>
            <person name="Ye F."/>
            <person name="Su P."/>
            <person name="Kiefer A.F."/>
            <person name="Nichols A."/>
            <person name="Cepeda A.J."/>
            <person name="Yan W."/>
            <person name="Fan B."/>
            <person name="Jiang Y."/>
            <person name="Adhikari A."/>
            <person name="Zheng C.-J."/>
            <person name="Schuster L."/>
            <person name="Cowan T.M."/>
            <person name="Smanski M.J."/>
            <person name="Chevrette M.G."/>
            <person name="De Carvalho L.P.S."/>
            <person name="Shen B."/>
        </authorList>
    </citation>
    <scope>NUCLEOTIDE SEQUENCE [LARGE SCALE GENOMIC DNA]</scope>
    <source>
        <strain evidence="1 2">NPDC048117</strain>
    </source>
</reference>
<dbReference type="RefSeq" id="WP_359268370.1">
    <property type="nucleotide sequence ID" value="NZ_JBEZNA010000004.1"/>
</dbReference>
<keyword evidence="2" id="KW-1185">Reference proteome</keyword>
<name>A0ABV3EJ81_9ACTN</name>
<dbReference type="Proteomes" id="UP001551584">
    <property type="component" value="Unassembled WGS sequence"/>
</dbReference>
<proteinExistence type="predicted"/>
<gene>
    <name evidence="1" type="ORF">AB0D95_03085</name>
</gene>
<dbReference type="EMBL" id="JBEZNA010000004">
    <property type="protein sequence ID" value="MEU9576267.1"/>
    <property type="molecule type" value="Genomic_DNA"/>
</dbReference>
<evidence type="ECO:0000313" key="2">
    <source>
        <dbReference type="Proteomes" id="UP001551584"/>
    </source>
</evidence>
<dbReference type="Pfam" id="PF07098">
    <property type="entry name" value="DUF1360"/>
    <property type="match status" value="1"/>
</dbReference>
<comment type="caution">
    <text evidence="1">The sequence shown here is derived from an EMBL/GenBank/DDBJ whole genome shotgun (WGS) entry which is preliminary data.</text>
</comment>
<accession>A0ABV3EJ81</accession>
<evidence type="ECO:0000313" key="1">
    <source>
        <dbReference type="EMBL" id="MEU9576267.1"/>
    </source>
</evidence>
<organism evidence="1 2">
    <name type="scientific">Streptomyces chilikensis</name>
    <dbReference type="NCBI Taxonomy" id="1194079"/>
    <lineage>
        <taxon>Bacteria</taxon>
        <taxon>Bacillati</taxon>
        <taxon>Actinomycetota</taxon>
        <taxon>Actinomycetes</taxon>
        <taxon>Kitasatosporales</taxon>
        <taxon>Streptomycetaceae</taxon>
        <taxon>Streptomyces</taxon>
    </lineage>
</organism>